<dbReference type="AlphaFoldDB" id="A0A4R1L6F8"/>
<comment type="caution">
    <text evidence="2">The sequence shown here is derived from an EMBL/GenBank/DDBJ whole genome shotgun (WGS) entry which is preliminary data.</text>
</comment>
<reference evidence="2 3" key="1">
    <citation type="submission" date="2019-03" db="EMBL/GenBank/DDBJ databases">
        <title>Genomic Encyclopedia of Type Strains, Phase IV (KMG-IV): sequencing the most valuable type-strain genomes for metagenomic binning, comparative biology and taxonomic classification.</title>
        <authorList>
            <person name="Goeker M."/>
        </authorList>
    </citation>
    <scope>NUCLEOTIDE SEQUENCE [LARGE SCALE GENOMIC DNA]</scope>
    <source>
        <strain evidence="2 3">DSM 103428</strain>
    </source>
</reference>
<dbReference type="RefSeq" id="WP_131996621.1">
    <property type="nucleotide sequence ID" value="NZ_SMGK01000003.1"/>
</dbReference>
<accession>A0A4R1L6F8</accession>
<feature type="signal peptide" evidence="1">
    <location>
        <begin position="1"/>
        <end position="29"/>
    </location>
</feature>
<organism evidence="2 3">
    <name type="scientific">Acidipila rosea</name>
    <dbReference type="NCBI Taxonomy" id="768535"/>
    <lineage>
        <taxon>Bacteria</taxon>
        <taxon>Pseudomonadati</taxon>
        <taxon>Acidobacteriota</taxon>
        <taxon>Terriglobia</taxon>
        <taxon>Terriglobales</taxon>
        <taxon>Acidobacteriaceae</taxon>
        <taxon>Acidipila</taxon>
    </lineage>
</organism>
<gene>
    <name evidence="2" type="ORF">C7378_2367</name>
</gene>
<feature type="chain" id="PRO_5020780376" evidence="1">
    <location>
        <begin position="30"/>
        <end position="187"/>
    </location>
</feature>
<proteinExistence type="predicted"/>
<evidence type="ECO:0000256" key="1">
    <source>
        <dbReference type="SAM" id="SignalP"/>
    </source>
</evidence>
<evidence type="ECO:0000313" key="3">
    <source>
        <dbReference type="Proteomes" id="UP000295210"/>
    </source>
</evidence>
<evidence type="ECO:0000313" key="2">
    <source>
        <dbReference type="EMBL" id="TCK72777.1"/>
    </source>
</evidence>
<name>A0A4R1L6F8_9BACT</name>
<dbReference type="Proteomes" id="UP000295210">
    <property type="component" value="Unassembled WGS sequence"/>
</dbReference>
<protein>
    <submittedName>
        <fullName evidence="2">Uncharacterized protein</fullName>
    </submittedName>
</protein>
<dbReference type="EMBL" id="SMGK01000003">
    <property type="protein sequence ID" value="TCK72777.1"/>
    <property type="molecule type" value="Genomic_DNA"/>
</dbReference>
<dbReference type="OrthoDB" id="122011at2"/>
<sequence>MQSRWMVRVSGAFAVLALLFAVGSPLVMAQNADSPEINKLLADAKDHAVLAENDADTLSSYTNSKLSWETHAHRLEMIKTHVNNLGKVVADLKDKRAEGSAWQQEAIDRIDPLLNDMAENLTATINHLNDNRAKVHMPPYRDYAKANYELAARTTAVISDLVEYGKAKAKSESLEQKLELPASGSGE</sequence>
<keyword evidence="3" id="KW-1185">Reference proteome</keyword>
<keyword evidence="1" id="KW-0732">Signal</keyword>